<dbReference type="AlphaFoldDB" id="A0A1H0AD13"/>
<evidence type="ECO:0000313" key="1">
    <source>
        <dbReference type="EMBL" id="KWX79913.1"/>
    </source>
</evidence>
<reference evidence="2 4" key="2">
    <citation type="submission" date="2016-10" db="EMBL/GenBank/DDBJ databases">
        <authorList>
            <person name="de Groot N.N."/>
        </authorList>
    </citation>
    <scope>NUCLEOTIDE SEQUENCE [LARGE SCALE GENOMIC DNA]</scope>
    <source>
        <strain evidence="2 4">CGMCC 1.10239</strain>
    </source>
</reference>
<accession>A0A1H0AD13</accession>
<sequence length="235" mass="25792">MGLWDTAPSFNNPPNFNDLEEVKKYLKDNINKIARSFQDIDSIINGYISSANVREIAGYTVNQTDLASKDKAVGLSSKRDPDPTVDDLRIWAGDADRDQAAFRVYESGFVVLTKFLLQSLVNAFPRIEMDSEGNLLTAKSSADHYMAIDPNYAGTPALKWVFAGAERGGLNDVTGVMELLGIGGLIINVSGGNLDMNVTGTVNFANWNKLYNNDTDRTLQQDLTEIFDRLEAGGL</sequence>
<evidence type="ECO:0000313" key="3">
    <source>
        <dbReference type="Proteomes" id="UP000070252"/>
    </source>
</evidence>
<evidence type="ECO:0000313" key="4">
    <source>
        <dbReference type="Proteomes" id="UP000182783"/>
    </source>
</evidence>
<keyword evidence="3" id="KW-1185">Reference proteome</keyword>
<dbReference type="RefSeq" id="WP_062519394.1">
    <property type="nucleotide sequence ID" value="NZ_CP048429.1"/>
</dbReference>
<evidence type="ECO:0000313" key="2">
    <source>
        <dbReference type="EMBL" id="SDN31355.1"/>
    </source>
</evidence>
<dbReference type="EMBL" id="LIPY01000082">
    <property type="protein sequence ID" value="KWX79913.1"/>
    <property type="molecule type" value="Genomic_DNA"/>
</dbReference>
<gene>
    <name evidence="1" type="ORF">AML91_01725</name>
    <name evidence="2" type="ORF">SAMN05216191_13711</name>
</gene>
<dbReference type="Proteomes" id="UP000070252">
    <property type="component" value="Unassembled WGS sequence"/>
</dbReference>
<dbReference type="Proteomes" id="UP000182783">
    <property type="component" value="Unassembled WGS sequence"/>
</dbReference>
<protein>
    <submittedName>
        <fullName evidence="2">Uncharacterized protein</fullName>
    </submittedName>
</protein>
<dbReference type="OrthoDB" id="2593405at2"/>
<dbReference type="EMBL" id="FNGM01000037">
    <property type="protein sequence ID" value="SDN31355.1"/>
    <property type="molecule type" value="Genomic_DNA"/>
</dbReference>
<organism evidence="2 4">
    <name type="scientific">Paenibacillus jilunlii</name>
    <dbReference type="NCBI Taxonomy" id="682956"/>
    <lineage>
        <taxon>Bacteria</taxon>
        <taxon>Bacillati</taxon>
        <taxon>Bacillota</taxon>
        <taxon>Bacilli</taxon>
        <taxon>Bacillales</taxon>
        <taxon>Paenibacillaceae</taxon>
        <taxon>Paenibacillus</taxon>
    </lineage>
</organism>
<proteinExistence type="predicted"/>
<reference evidence="1 3" key="1">
    <citation type="submission" date="2015-08" db="EMBL/GenBank/DDBJ databases">
        <title>Genome of Paenibacillus jilunlii.</title>
        <authorList>
            <person name="Sant'Anna F.H."/>
            <person name="Ambrosini A."/>
            <person name="Souza R."/>
            <person name="Bach E."/>
            <person name="Fernandes G."/>
            <person name="Balsanelli E."/>
            <person name="Baura V.A."/>
            <person name="Pedrosa F.O."/>
            <person name="Souza E.M."/>
            <person name="Passaglia L."/>
        </authorList>
    </citation>
    <scope>NUCLEOTIDE SEQUENCE [LARGE SCALE GENOMIC DNA]</scope>
    <source>
        <strain evidence="1 3">DSM 23019</strain>
    </source>
</reference>
<name>A0A1H0AD13_9BACL</name>